<name>A0A382S9Y6_9ZZZZ</name>
<accession>A0A382S9Y6</accession>
<gene>
    <name evidence="1" type="ORF">METZ01_LOCUS359226</name>
</gene>
<dbReference type="AlphaFoldDB" id="A0A382S9Y6"/>
<evidence type="ECO:0000313" key="1">
    <source>
        <dbReference type="EMBL" id="SVD06372.1"/>
    </source>
</evidence>
<protein>
    <submittedName>
        <fullName evidence="1">Uncharacterized protein</fullName>
    </submittedName>
</protein>
<reference evidence="1" key="1">
    <citation type="submission" date="2018-05" db="EMBL/GenBank/DDBJ databases">
        <authorList>
            <person name="Lanie J.A."/>
            <person name="Ng W.-L."/>
            <person name="Kazmierczak K.M."/>
            <person name="Andrzejewski T.M."/>
            <person name="Davidsen T.M."/>
            <person name="Wayne K.J."/>
            <person name="Tettelin H."/>
            <person name="Glass J.I."/>
            <person name="Rusch D."/>
            <person name="Podicherti R."/>
            <person name="Tsui H.-C.T."/>
            <person name="Winkler M.E."/>
        </authorList>
    </citation>
    <scope>NUCLEOTIDE SEQUENCE</scope>
</reference>
<dbReference type="EMBL" id="UINC01127327">
    <property type="protein sequence ID" value="SVD06372.1"/>
    <property type="molecule type" value="Genomic_DNA"/>
</dbReference>
<sequence>MSPRKDHRRIGFIYNQHSHRCHLSRGPDLFGNSRFCVGISQIYSSICCPDNPDNIIQVNILFLKLQRHRIPS</sequence>
<proteinExistence type="predicted"/>
<organism evidence="1">
    <name type="scientific">marine metagenome</name>
    <dbReference type="NCBI Taxonomy" id="408172"/>
    <lineage>
        <taxon>unclassified sequences</taxon>
        <taxon>metagenomes</taxon>
        <taxon>ecological metagenomes</taxon>
    </lineage>
</organism>